<dbReference type="Gene3D" id="3.40.50.300">
    <property type="entry name" value="P-loop containing nucleotide triphosphate hydrolases"/>
    <property type="match status" value="1"/>
</dbReference>
<dbReference type="InterPro" id="IPR027417">
    <property type="entry name" value="P-loop_NTPase"/>
</dbReference>
<dbReference type="PROSITE" id="PS50893">
    <property type="entry name" value="ABC_TRANSPORTER_2"/>
    <property type="match status" value="1"/>
</dbReference>
<evidence type="ECO:0000256" key="3">
    <source>
        <dbReference type="ARBA" id="ARBA00022840"/>
    </source>
</evidence>
<dbReference type="GO" id="GO:0016887">
    <property type="term" value="F:ATP hydrolysis activity"/>
    <property type="evidence" value="ECO:0007669"/>
    <property type="project" value="InterPro"/>
</dbReference>
<keyword evidence="2" id="KW-0547">Nucleotide-binding</keyword>
<dbReference type="SMART" id="SM00382">
    <property type="entry name" value="AAA"/>
    <property type="match status" value="1"/>
</dbReference>
<evidence type="ECO:0000256" key="4">
    <source>
        <dbReference type="ARBA" id="ARBA00022967"/>
    </source>
</evidence>
<dbReference type="PANTHER" id="PTHR42794">
    <property type="entry name" value="HEMIN IMPORT ATP-BINDING PROTEIN HMUV"/>
    <property type="match status" value="1"/>
</dbReference>
<gene>
    <name evidence="7" type="ORF">PS2015_2524</name>
</gene>
<dbReference type="Pfam" id="PF00005">
    <property type="entry name" value="ABC_tran"/>
    <property type="match status" value="1"/>
</dbReference>
<proteinExistence type="predicted"/>
<dbReference type="PATRIC" id="fig|1249552.3.peg.2540"/>
<organism evidence="7 8">
    <name type="scientific">Pseudohongiella spirulinae</name>
    <dbReference type="NCBI Taxonomy" id="1249552"/>
    <lineage>
        <taxon>Bacteria</taxon>
        <taxon>Pseudomonadati</taxon>
        <taxon>Pseudomonadota</taxon>
        <taxon>Gammaproteobacteria</taxon>
        <taxon>Pseudomonadales</taxon>
        <taxon>Pseudohongiellaceae</taxon>
        <taxon>Pseudohongiella</taxon>
    </lineage>
</organism>
<dbReference type="KEGG" id="pspi:PS2015_2524"/>
<dbReference type="PANTHER" id="PTHR42794:SF1">
    <property type="entry name" value="HEMIN IMPORT ATP-BINDING PROTEIN HMUV"/>
    <property type="match status" value="1"/>
</dbReference>
<dbReference type="EMBL" id="CP013189">
    <property type="protein sequence ID" value="ALO47158.1"/>
    <property type="molecule type" value="Genomic_DNA"/>
</dbReference>
<evidence type="ECO:0000256" key="1">
    <source>
        <dbReference type="ARBA" id="ARBA00022448"/>
    </source>
</evidence>
<keyword evidence="3 7" id="KW-0067">ATP-binding</keyword>
<dbReference type="InterPro" id="IPR003439">
    <property type="entry name" value="ABC_transporter-like_ATP-bd"/>
</dbReference>
<feature type="domain" description="ABC transporter" evidence="6">
    <location>
        <begin position="1"/>
        <end position="237"/>
    </location>
</feature>
<dbReference type="AlphaFoldDB" id="A0A0S2KFQ0"/>
<keyword evidence="1" id="KW-0813">Transport</keyword>
<protein>
    <submittedName>
        <fullName evidence="7">Hemin import ATP-binding protein HmuV</fullName>
    </submittedName>
</protein>
<dbReference type="GO" id="GO:0005524">
    <property type="term" value="F:ATP binding"/>
    <property type="evidence" value="ECO:0007669"/>
    <property type="project" value="UniProtKB-KW"/>
</dbReference>
<evidence type="ECO:0000256" key="2">
    <source>
        <dbReference type="ARBA" id="ARBA00022741"/>
    </source>
</evidence>
<dbReference type="Proteomes" id="UP000065641">
    <property type="component" value="Chromosome"/>
</dbReference>
<keyword evidence="4" id="KW-1278">Translocase</keyword>
<dbReference type="CDD" id="cd03214">
    <property type="entry name" value="ABC_Iron-Siderophores_B12_Hemin"/>
    <property type="match status" value="1"/>
</dbReference>
<keyword evidence="8" id="KW-1185">Reference proteome</keyword>
<accession>A0A0S2KFQ0</accession>
<dbReference type="SUPFAM" id="SSF52540">
    <property type="entry name" value="P-loop containing nucleoside triphosphate hydrolases"/>
    <property type="match status" value="1"/>
</dbReference>
<dbReference type="RefSeq" id="WP_058022577.1">
    <property type="nucleotide sequence ID" value="NZ_CP013189.1"/>
</dbReference>
<reference evidence="7 8" key="1">
    <citation type="submission" date="2015-11" db="EMBL/GenBank/DDBJ databases">
        <authorList>
            <person name="Zhang Y."/>
            <person name="Guo Z."/>
        </authorList>
    </citation>
    <scope>NUCLEOTIDE SEQUENCE [LARGE SCALE GENOMIC DNA]</scope>
    <source>
        <strain evidence="7 8">KCTC 32221</strain>
    </source>
</reference>
<sequence length="251" mass="27351">MLTLHDVSVQQGQFDLSIDHWHSEAGELHALLGCNGAGKSTLLRCLAGELPHDGNIMLHGRELSQWPATERARHLGVLPQSSQLNFSFSAAEVVALGATPLSLSWRDLPAAINAMMTLTDSAALAGQPFPSLSGGEKQRVHLARVLLQISQAEQSPCLLLDEPTSAQDLNQQHNLLTLVRELCEERGYGVVAILHDLNHTLRYAHRCSVLHQGQLARCGTPEQVLTPESVAQHWQYHARCVPDGNGGRVLV</sequence>
<evidence type="ECO:0000313" key="8">
    <source>
        <dbReference type="Proteomes" id="UP000065641"/>
    </source>
</evidence>
<evidence type="ECO:0000313" key="7">
    <source>
        <dbReference type="EMBL" id="ALO47158.1"/>
    </source>
</evidence>
<dbReference type="InterPro" id="IPR003593">
    <property type="entry name" value="AAA+_ATPase"/>
</dbReference>
<dbReference type="OrthoDB" id="6461291at2"/>
<evidence type="ECO:0000256" key="5">
    <source>
        <dbReference type="ARBA" id="ARBA00037066"/>
    </source>
</evidence>
<dbReference type="STRING" id="1249552.PS2015_2524"/>
<comment type="function">
    <text evidence="5">Part of the ABC transporter complex HmuTUV involved in hemin import. Responsible for energy coupling to the transport system.</text>
</comment>
<evidence type="ECO:0000259" key="6">
    <source>
        <dbReference type="PROSITE" id="PS50893"/>
    </source>
</evidence>
<name>A0A0S2KFQ0_9GAMM</name>
<dbReference type="NCBIfam" id="NF010068">
    <property type="entry name" value="PRK13548.1"/>
    <property type="match status" value="1"/>
</dbReference>